<dbReference type="InterPro" id="IPR005135">
    <property type="entry name" value="Endo/exonuclease/phosphatase"/>
</dbReference>
<dbReference type="Proteomes" id="UP000248975">
    <property type="component" value="Unassembled WGS sequence"/>
</dbReference>
<dbReference type="EMBL" id="QFQS01000002">
    <property type="protein sequence ID" value="PZQ97827.1"/>
    <property type="molecule type" value="Genomic_DNA"/>
</dbReference>
<proteinExistence type="predicted"/>
<keyword evidence="3" id="KW-0378">Hydrolase</keyword>
<feature type="region of interest" description="Disordered" evidence="1">
    <location>
        <begin position="1"/>
        <end position="32"/>
    </location>
</feature>
<name>A0A2W5TPX1_CERSP</name>
<dbReference type="AlphaFoldDB" id="A0A2W5TPX1"/>
<sequence>MGLSSRKSFHAWHRHGAHRRHDPRKTPVERNQRRGKLSGGLILWLLLVGASWAEPLRIAAYHAELSREGPGLLLRDILKGDPQSTAAAQVIAAADPDILVLLGIDYDLDGLALTAFADRLAAFGSPYPYRFSLRPNTGWATGLDLDGDGRLGGPGDAQGFGRFAGEGGMAVLSRLPIDTALARDFSAMLWRDLPGAQLPDGMTVETKAVQRLSSTAHWEVPVTLPDGQSLRLLAWHGAPPVFDGPEDRNGRRNTDETAFWLRLLEGTLPFPPPEQPFVILGDANLDTTRDEGRPDALRALLANPALQDPRPSGSQGLATVDFTARDGPGLIRVDYVLPSAKLRVADAGVLWPGPDDPFAATVAAASRHRLVWVDLDLP</sequence>
<accession>A0A2W5TPX1</accession>
<dbReference type="InterPro" id="IPR036691">
    <property type="entry name" value="Endo/exonu/phosph_ase_sf"/>
</dbReference>
<organism evidence="3 4">
    <name type="scientific">Cereibacter sphaeroides</name>
    <name type="common">Rhodobacter sphaeroides</name>
    <dbReference type="NCBI Taxonomy" id="1063"/>
    <lineage>
        <taxon>Bacteria</taxon>
        <taxon>Pseudomonadati</taxon>
        <taxon>Pseudomonadota</taxon>
        <taxon>Alphaproteobacteria</taxon>
        <taxon>Rhodobacterales</taxon>
        <taxon>Paracoccaceae</taxon>
        <taxon>Cereibacter</taxon>
    </lineage>
</organism>
<dbReference type="SUPFAM" id="SSF56219">
    <property type="entry name" value="DNase I-like"/>
    <property type="match status" value="1"/>
</dbReference>
<reference evidence="3 4" key="1">
    <citation type="submission" date="2017-08" db="EMBL/GenBank/DDBJ databases">
        <title>Infants hospitalized years apart are colonized by the same room-sourced microbial strains.</title>
        <authorList>
            <person name="Brooks B."/>
            <person name="Olm M.R."/>
            <person name="Firek B.A."/>
            <person name="Baker R."/>
            <person name="Thomas B.C."/>
            <person name="Morowitz M.J."/>
            <person name="Banfield J.F."/>
        </authorList>
    </citation>
    <scope>NUCLEOTIDE SEQUENCE [LARGE SCALE GENOMIC DNA]</scope>
    <source>
        <strain evidence="3">S2_003_000_R2_11</strain>
    </source>
</reference>
<protein>
    <submittedName>
        <fullName evidence="3">Endonuclease</fullName>
    </submittedName>
</protein>
<evidence type="ECO:0000259" key="2">
    <source>
        <dbReference type="Pfam" id="PF03372"/>
    </source>
</evidence>
<gene>
    <name evidence="3" type="ORF">DI533_11775</name>
</gene>
<keyword evidence="3" id="KW-0540">Nuclease</keyword>
<evidence type="ECO:0000256" key="1">
    <source>
        <dbReference type="SAM" id="MobiDB-lite"/>
    </source>
</evidence>
<evidence type="ECO:0000313" key="4">
    <source>
        <dbReference type="Proteomes" id="UP000248975"/>
    </source>
</evidence>
<feature type="compositionally biased region" description="Basic residues" evidence="1">
    <location>
        <begin position="7"/>
        <end position="23"/>
    </location>
</feature>
<comment type="caution">
    <text evidence="3">The sequence shown here is derived from an EMBL/GenBank/DDBJ whole genome shotgun (WGS) entry which is preliminary data.</text>
</comment>
<feature type="domain" description="Endonuclease/exonuclease/phosphatase" evidence="2">
    <location>
        <begin position="76"/>
        <end position="368"/>
    </location>
</feature>
<dbReference type="GO" id="GO:0004519">
    <property type="term" value="F:endonuclease activity"/>
    <property type="evidence" value="ECO:0007669"/>
    <property type="project" value="UniProtKB-KW"/>
</dbReference>
<dbReference type="Pfam" id="PF03372">
    <property type="entry name" value="Exo_endo_phos"/>
    <property type="match status" value="1"/>
</dbReference>
<evidence type="ECO:0000313" key="3">
    <source>
        <dbReference type="EMBL" id="PZQ97827.1"/>
    </source>
</evidence>
<keyword evidence="3" id="KW-0255">Endonuclease</keyword>
<dbReference type="Gene3D" id="3.60.10.10">
    <property type="entry name" value="Endonuclease/exonuclease/phosphatase"/>
    <property type="match status" value="1"/>
</dbReference>